<reference evidence="1 2" key="1">
    <citation type="journal article" date="2020" name="Microorganisms">
        <title>Reliable Identification of Environmental Pseudomonas Isolates Using the rpoD Gene.</title>
        <authorList>
            <consortium name="The Broad Institute Genome Sequencing Platform"/>
            <person name="Girard L."/>
            <person name="Lood C."/>
            <person name="Rokni-Zadeh H."/>
            <person name="van Noort V."/>
            <person name="Lavigne R."/>
            <person name="De Mot R."/>
        </authorList>
    </citation>
    <scope>NUCLEOTIDE SEQUENCE [LARGE SCALE GENOMIC DNA]</scope>
    <source>
        <strain evidence="1 2">RD9SR1</strain>
    </source>
</reference>
<dbReference type="Proteomes" id="UP000609530">
    <property type="component" value="Unassembled WGS sequence"/>
</dbReference>
<dbReference type="EMBL" id="JABWRZ020000001">
    <property type="protein sequence ID" value="MBV4490445.1"/>
    <property type="molecule type" value="Genomic_DNA"/>
</dbReference>
<keyword evidence="2" id="KW-1185">Reference proteome</keyword>
<accession>A0ABS6Q8H1</accession>
<organism evidence="1 2">
    <name type="scientific">Pseudomonas oryzicola</name>
    <dbReference type="NCBI Taxonomy" id="485876"/>
    <lineage>
        <taxon>Bacteria</taxon>
        <taxon>Pseudomonadati</taxon>
        <taxon>Pseudomonadota</taxon>
        <taxon>Gammaproteobacteria</taxon>
        <taxon>Pseudomonadales</taxon>
        <taxon>Pseudomonadaceae</taxon>
        <taxon>Pseudomonas</taxon>
    </lineage>
</organism>
<evidence type="ECO:0000313" key="2">
    <source>
        <dbReference type="Proteomes" id="UP000609530"/>
    </source>
</evidence>
<evidence type="ECO:0000313" key="1">
    <source>
        <dbReference type="EMBL" id="MBV4490445.1"/>
    </source>
</evidence>
<dbReference type="InterPro" id="IPR021427">
    <property type="entry name" value="DUF3077"/>
</dbReference>
<dbReference type="RefSeq" id="WP_186676242.1">
    <property type="nucleotide sequence ID" value="NZ_JABWRZ020000001.1"/>
</dbReference>
<sequence length="98" mass="10793">MAIEETPVTVGKTTFYQGENQTHPLFRIEPGIPCQNAREQASELMGYARDLSIDGLMEDKPQLLWASHYLCALAKALLDDAELGMMKSADNRSPAAPL</sequence>
<name>A0ABS6Q8H1_9PSED</name>
<comment type="caution">
    <text evidence="1">The sequence shown here is derived from an EMBL/GenBank/DDBJ whole genome shotgun (WGS) entry which is preliminary data.</text>
</comment>
<gene>
    <name evidence="1" type="ORF">HU760_007520</name>
</gene>
<protein>
    <submittedName>
        <fullName evidence="1">DUF3077 domain-containing protein</fullName>
    </submittedName>
</protein>
<dbReference type="Pfam" id="PF11275">
    <property type="entry name" value="DUF3077"/>
    <property type="match status" value="1"/>
</dbReference>
<proteinExistence type="predicted"/>